<organism evidence="4 5">
    <name type="scientific">Glossina morsitans morsitans</name>
    <name type="common">Savannah tsetse fly</name>
    <dbReference type="NCBI Taxonomy" id="37546"/>
    <lineage>
        <taxon>Eukaryota</taxon>
        <taxon>Metazoa</taxon>
        <taxon>Ecdysozoa</taxon>
        <taxon>Arthropoda</taxon>
        <taxon>Hexapoda</taxon>
        <taxon>Insecta</taxon>
        <taxon>Pterygota</taxon>
        <taxon>Neoptera</taxon>
        <taxon>Endopterygota</taxon>
        <taxon>Diptera</taxon>
        <taxon>Brachycera</taxon>
        <taxon>Muscomorpha</taxon>
        <taxon>Hippoboscoidea</taxon>
        <taxon>Glossinidae</taxon>
        <taxon>Glossina</taxon>
    </lineage>
</organism>
<dbReference type="SUPFAM" id="SSF48452">
    <property type="entry name" value="TPR-like"/>
    <property type="match status" value="1"/>
</dbReference>
<dbReference type="EMBL" id="CCAG010013123">
    <property type="status" value="NOT_ANNOTATED_CDS"/>
    <property type="molecule type" value="Genomic_DNA"/>
</dbReference>
<accession>A0A1B0FNZ6</accession>
<dbReference type="InterPro" id="IPR011990">
    <property type="entry name" value="TPR-like_helical_dom_sf"/>
</dbReference>
<dbReference type="PANTHER" id="PTHR44314:SF1">
    <property type="entry name" value="CILIA- AND FLAGELLA-ASSOCIATED PROTEIN 70"/>
    <property type="match status" value="1"/>
</dbReference>
<dbReference type="GO" id="GO:0060271">
    <property type="term" value="P:cilium assembly"/>
    <property type="evidence" value="ECO:0007669"/>
    <property type="project" value="TreeGrafter"/>
</dbReference>
<evidence type="ECO:0000256" key="3">
    <source>
        <dbReference type="SAM" id="SignalP"/>
    </source>
</evidence>
<name>A0A1B0FNZ6_GLOMM</name>
<sequence length="445" mass="51109">MGLASALTLSLHHLFDSILCTENVDFDFDSIDMNNDYALVCNSIHRFILTDRMHVALEKALINDKYEIIIEMINDTKPREIVLQGFIDPSIFLYPEVTNCSFAVAMKPPPQVTPPAKTLKTRNGVREQKQEIVPEVQEKTTFALIKICLKAPITEPADDLLDVYNVTAMKRDIFKNCWLKTPCKPLCSTSLEKKCAYSYKSFDDAVLELIKFIRAHNIYSINDDKHFHCEQVRDMSDRILPLISFDFNVRQPTKTNMEFTVEDFHIVETLQVDSPMNAADLLAFVDLVNGNIEYLRNPNNLSWVHNYASIFNVGKLEDISPFHLGILRYACYMLQQKQFETAIYAFDFANDIPEIVRCIGKAKAFYHLGHLGEAEQQLAITTTYNIYYPSVWANLALINLRLGKNYEALQCWKYARLDPDIDISEDILEELDKIDPKNICLYASP</sequence>
<reference evidence="4" key="1">
    <citation type="submission" date="2020-05" db="UniProtKB">
        <authorList>
            <consortium name="EnsemblMetazoa"/>
        </authorList>
    </citation>
    <scope>IDENTIFICATION</scope>
    <source>
        <strain evidence="4">Yale</strain>
    </source>
</reference>
<dbReference type="InterPro" id="IPR052628">
    <property type="entry name" value="CFAP70"/>
</dbReference>
<feature type="signal peptide" evidence="3">
    <location>
        <begin position="1"/>
        <end position="20"/>
    </location>
</feature>
<dbReference type="VEuPathDB" id="VectorBase:GMOY005616"/>
<dbReference type="GO" id="GO:0031514">
    <property type="term" value="C:motile cilium"/>
    <property type="evidence" value="ECO:0007669"/>
    <property type="project" value="TreeGrafter"/>
</dbReference>
<proteinExistence type="predicted"/>
<protein>
    <submittedName>
        <fullName evidence="4">Uncharacterized protein</fullName>
    </submittedName>
</protein>
<keyword evidence="2" id="KW-0802">TPR repeat</keyword>
<evidence type="ECO:0000313" key="4">
    <source>
        <dbReference type="EnsemblMetazoa" id="GMOY005616-PA"/>
    </source>
</evidence>
<dbReference type="STRING" id="37546.A0A1B0FNZ6"/>
<dbReference type="PhylomeDB" id="A0A1B0FNZ6"/>
<evidence type="ECO:0000256" key="1">
    <source>
        <dbReference type="ARBA" id="ARBA00022737"/>
    </source>
</evidence>
<dbReference type="EnsemblMetazoa" id="GMOY005616-RA">
    <property type="protein sequence ID" value="GMOY005616-PA"/>
    <property type="gene ID" value="GMOY005616"/>
</dbReference>
<dbReference type="Gene3D" id="1.25.40.10">
    <property type="entry name" value="Tetratricopeptide repeat domain"/>
    <property type="match status" value="1"/>
</dbReference>
<dbReference type="GO" id="GO:0003341">
    <property type="term" value="P:cilium movement"/>
    <property type="evidence" value="ECO:0007669"/>
    <property type="project" value="TreeGrafter"/>
</dbReference>
<evidence type="ECO:0000256" key="2">
    <source>
        <dbReference type="ARBA" id="ARBA00022803"/>
    </source>
</evidence>
<evidence type="ECO:0000313" key="5">
    <source>
        <dbReference type="Proteomes" id="UP000092444"/>
    </source>
</evidence>
<feature type="chain" id="PRO_5008407785" evidence="3">
    <location>
        <begin position="21"/>
        <end position="445"/>
    </location>
</feature>
<keyword evidence="3" id="KW-0732">Signal</keyword>
<dbReference type="GO" id="GO:0070062">
    <property type="term" value="C:extracellular exosome"/>
    <property type="evidence" value="ECO:0007669"/>
    <property type="project" value="TreeGrafter"/>
</dbReference>
<keyword evidence="1" id="KW-0677">Repeat</keyword>
<keyword evidence="5" id="KW-1185">Reference proteome</keyword>
<dbReference type="AlphaFoldDB" id="A0A1B0FNZ6"/>
<dbReference type="Proteomes" id="UP000092444">
    <property type="component" value="Unassembled WGS sequence"/>
</dbReference>
<dbReference type="PANTHER" id="PTHR44314">
    <property type="entry name" value="CILIA- AND FLAGELLA-ASSOCIATED PROTEIN 70"/>
    <property type="match status" value="1"/>
</dbReference>